<dbReference type="InterPro" id="IPR035952">
    <property type="entry name" value="Rhomboid-like_sf"/>
</dbReference>
<dbReference type="EC" id="3.4.21.105" evidence="10"/>
<accession>A0A1D8N8Y3</accession>
<feature type="transmembrane region" description="Helical" evidence="10">
    <location>
        <begin position="386"/>
        <end position="407"/>
    </location>
</feature>
<dbReference type="RefSeq" id="XP_501250.1">
    <property type="nucleotide sequence ID" value="XM_501250.1"/>
</dbReference>
<evidence type="ECO:0000259" key="12">
    <source>
        <dbReference type="Pfam" id="PF01694"/>
    </source>
</evidence>
<keyword evidence="8 10" id="KW-1133">Transmembrane helix</keyword>
<name>A0A1D8N8Y3_YARLL</name>
<dbReference type="PANTHER" id="PTHR22936">
    <property type="entry name" value="RHOMBOID-RELATED"/>
    <property type="match status" value="1"/>
</dbReference>
<feature type="region of interest" description="Disordered" evidence="11">
    <location>
        <begin position="1"/>
        <end position="118"/>
    </location>
</feature>
<evidence type="ECO:0000256" key="2">
    <source>
        <dbReference type="ARBA" id="ARBA00004141"/>
    </source>
</evidence>
<feature type="compositionally biased region" description="Polar residues" evidence="11">
    <location>
        <begin position="87"/>
        <end position="102"/>
    </location>
</feature>
<evidence type="ECO:0000256" key="7">
    <source>
        <dbReference type="ARBA" id="ARBA00022825"/>
    </source>
</evidence>
<dbReference type="AlphaFoldDB" id="A0A1D8N8Y3"/>
<dbReference type="Gene3D" id="1.20.1540.10">
    <property type="entry name" value="Rhomboid-like"/>
    <property type="match status" value="1"/>
</dbReference>
<feature type="compositionally biased region" description="Basic residues" evidence="11">
    <location>
        <begin position="220"/>
        <end position="230"/>
    </location>
</feature>
<evidence type="ECO:0000256" key="10">
    <source>
        <dbReference type="RuleBase" id="RU362115"/>
    </source>
</evidence>
<evidence type="ECO:0000256" key="8">
    <source>
        <dbReference type="ARBA" id="ARBA00022989"/>
    </source>
</evidence>
<feature type="transmembrane region" description="Helical" evidence="10">
    <location>
        <begin position="447"/>
        <end position="464"/>
    </location>
</feature>
<feature type="domain" description="Peptidase S54 rhomboid" evidence="12">
    <location>
        <begin position="350"/>
        <end position="488"/>
    </location>
</feature>
<comment type="similarity">
    <text evidence="3 10">Belongs to the peptidase S54 family.</text>
</comment>
<evidence type="ECO:0000256" key="3">
    <source>
        <dbReference type="ARBA" id="ARBA00009045"/>
    </source>
</evidence>
<feature type="transmembrane region" description="Helical" evidence="10">
    <location>
        <begin position="352"/>
        <end position="374"/>
    </location>
</feature>
<evidence type="ECO:0000313" key="13">
    <source>
        <dbReference type="EMBL" id="AOW02104.1"/>
    </source>
</evidence>
<organism evidence="13 14">
    <name type="scientific">Yarrowia lipolytica</name>
    <name type="common">Candida lipolytica</name>
    <dbReference type="NCBI Taxonomy" id="4952"/>
    <lineage>
        <taxon>Eukaryota</taxon>
        <taxon>Fungi</taxon>
        <taxon>Dikarya</taxon>
        <taxon>Ascomycota</taxon>
        <taxon>Saccharomycotina</taxon>
        <taxon>Dipodascomycetes</taxon>
        <taxon>Dipodascales</taxon>
        <taxon>Dipodascales incertae sedis</taxon>
        <taxon>Yarrowia</taxon>
    </lineage>
</organism>
<dbReference type="eggNOG" id="KOG2289">
    <property type="taxonomic scope" value="Eukaryota"/>
</dbReference>
<feature type="region of interest" description="Disordered" evidence="11">
    <location>
        <begin position="189"/>
        <end position="235"/>
    </location>
</feature>
<evidence type="ECO:0000256" key="1">
    <source>
        <dbReference type="ARBA" id="ARBA00000156"/>
    </source>
</evidence>
<evidence type="ECO:0000256" key="6">
    <source>
        <dbReference type="ARBA" id="ARBA00022801"/>
    </source>
</evidence>
<comment type="subcellular location">
    <subcellularLocation>
        <location evidence="2 10">Membrane</location>
        <topology evidence="2 10">Multi-pass membrane protein</topology>
    </subcellularLocation>
</comment>
<feature type="transmembrane region" description="Helical" evidence="10">
    <location>
        <begin position="470"/>
        <end position="487"/>
    </location>
</feature>
<comment type="catalytic activity">
    <reaction evidence="1 10">
        <text>Cleaves type-1 transmembrane domains using a catalytic dyad composed of serine and histidine that are contributed by different transmembrane domains.</text>
        <dbReference type="EC" id="3.4.21.105"/>
    </reaction>
</comment>
<keyword evidence="5 10" id="KW-0812">Transmembrane</keyword>
<gene>
    <name evidence="13" type="ORF">YALI1_B29995g</name>
</gene>
<feature type="transmembrane region" description="Helical" evidence="10">
    <location>
        <begin position="554"/>
        <end position="575"/>
    </location>
</feature>
<reference evidence="13 14" key="1">
    <citation type="journal article" date="2016" name="PLoS ONE">
        <title>Sequence Assembly of Yarrowia lipolytica Strain W29/CLIB89 Shows Transposable Element Diversity.</title>
        <authorList>
            <person name="Magnan C."/>
            <person name="Yu J."/>
            <person name="Chang I."/>
            <person name="Jahn E."/>
            <person name="Kanomata Y."/>
            <person name="Wu J."/>
            <person name="Zeller M."/>
            <person name="Oakes M."/>
            <person name="Baldi P."/>
            <person name="Sandmeyer S."/>
        </authorList>
    </citation>
    <scope>NUCLEOTIDE SEQUENCE [LARGE SCALE GENOMIC DNA]</scope>
    <source>
        <strain evidence="14">CLIB89(W29)</strain>
    </source>
</reference>
<keyword evidence="9 10" id="KW-0472">Membrane</keyword>
<dbReference type="OrthoDB" id="2146116at2759"/>
<dbReference type="Proteomes" id="UP000182444">
    <property type="component" value="Chromosome 1B"/>
</dbReference>
<feature type="compositionally biased region" description="Polar residues" evidence="11">
    <location>
        <begin position="135"/>
        <end position="146"/>
    </location>
</feature>
<dbReference type="GO" id="GO:0016020">
    <property type="term" value="C:membrane"/>
    <property type="evidence" value="ECO:0007669"/>
    <property type="project" value="UniProtKB-SubCell"/>
</dbReference>
<keyword evidence="7 10" id="KW-0720">Serine protease</keyword>
<comment type="caution">
    <text evidence="10">Lacks conserved residue(s) required for the propagation of feature annotation.</text>
</comment>
<evidence type="ECO:0000256" key="5">
    <source>
        <dbReference type="ARBA" id="ARBA00022692"/>
    </source>
</evidence>
<protein>
    <recommendedName>
        <fullName evidence="10">Rhomboid-type serine protease</fullName>
        <ecNumber evidence="10">3.4.21.105</ecNumber>
    </recommendedName>
</protein>
<dbReference type="PANTHER" id="PTHR22936:SF69">
    <property type="entry name" value="RHOMBOID-LIKE PROTEIN"/>
    <property type="match status" value="1"/>
</dbReference>
<sequence>MSAPPYDNPFEVGEYDNSDSLHRSGSTRSQGRRSSRYEYQYTKPLPGAPGQSQDQGFYSAGGFSGAHHQIHPDKGDLPPLPGESQEYGDSNLRTSQDGNSLASYGDSFNGHYKASSQTSNWYEDVETTRLMRTHTQTSRMSMNSNKPLPDPLDVANPRNSRIYGTNYSAYRGVTPAPPPKDHFVMEQFEIEMPDDEERGREDGRRRRRKRRTPSEEEARQKRKQRRHRARRYESRQTQNHPYFTWFMTTVHIAVFVAEIIKMGVLTGIPIQTQPSFNPMIGPSNYVLINMGARFTPCMMYIKGVTDDPTLLFPCPNSTTLETDKCTLEELCGMGMKQTPGSDGGSITSGGQWWRFITPIFMHAGIIHIGFNMLLQMTLGADIEKQIGIIRYFFIYFACGIGGFLFGGNYTPDGIASTGASGSLFGIIAIDLLDLLFNWSIFRNPVRILIIHIIEIVVSFVLGLLPGLDNFSHIGGFIVGVLLGIAILRSPLKVVDEGTSLFNQGMSSEEQARLRRRQLIQQEEDDKNHLLAVFPKSRDQLDRDIEQFKSRPRRWYIWFLVRLACLALVGVFFGLLSRDFQNGGGDCHWCKYLSCLPVNGWCDLGNITTGDN</sequence>
<keyword evidence="6 10" id="KW-0378">Hydrolase</keyword>
<dbReference type="InterPro" id="IPR002610">
    <property type="entry name" value="Peptidase_S54_rhomboid-like"/>
</dbReference>
<dbReference type="GeneID" id="2906979"/>
<dbReference type="VEuPathDB" id="FungiDB:YALI1_B29995g"/>
<evidence type="ECO:0000256" key="11">
    <source>
        <dbReference type="SAM" id="MobiDB-lite"/>
    </source>
</evidence>
<feature type="region of interest" description="Disordered" evidence="11">
    <location>
        <begin position="135"/>
        <end position="155"/>
    </location>
</feature>
<dbReference type="GO" id="GO:0004252">
    <property type="term" value="F:serine-type endopeptidase activity"/>
    <property type="evidence" value="ECO:0007669"/>
    <property type="project" value="InterPro"/>
</dbReference>
<proteinExistence type="inferred from homology"/>
<evidence type="ECO:0000256" key="4">
    <source>
        <dbReference type="ARBA" id="ARBA00022670"/>
    </source>
</evidence>
<dbReference type="InterPro" id="IPR022764">
    <property type="entry name" value="Peptidase_S54_rhomboid_dom"/>
</dbReference>
<dbReference type="SUPFAM" id="SSF144091">
    <property type="entry name" value="Rhomboid-like"/>
    <property type="match status" value="1"/>
</dbReference>
<keyword evidence="4 10" id="KW-0645">Protease</keyword>
<dbReference type="KEGG" id="yli:2906979"/>
<dbReference type="GO" id="GO:0006508">
    <property type="term" value="P:proteolysis"/>
    <property type="evidence" value="ECO:0007669"/>
    <property type="project" value="UniProtKB-KW"/>
</dbReference>
<feature type="transmembrane region" description="Helical" evidence="10">
    <location>
        <begin position="413"/>
        <end position="435"/>
    </location>
</feature>
<dbReference type="EMBL" id="CP017554">
    <property type="protein sequence ID" value="AOW02104.1"/>
    <property type="molecule type" value="Genomic_DNA"/>
</dbReference>
<evidence type="ECO:0000313" key="14">
    <source>
        <dbReference type="Proteomes" id="UP000182444"/>
    </source>
</evidence>
<comment type="function">
    <text evidence="10">Serine protease involved in intramembrane proteolysis.</text>
</comment>
<dbReference type="VEuPathDB" id="FungiDB:YALI0_B23078g"/>
<dbReference type="Pfam" id="PF01694">
    <property type="entry name" value="Rhomboid"/>
    <property type="match status" value="1"/>
</dbReference>
<evidence type="ECO:0000256" key="9">
    <source>
        <dbReference type="ARBA" id="ARBA00023136"/>
    </source>
</evidence>